<sequence length="284" mass="31513">MHNFRNKVAAITGAASGIGAALAESLARKGCNLALADINEKALQKVTDNLSHTGVKITQHILDVSNQKAVATFAQDVMKQHKGINLVINNAGVALAENIDQMSYDNFEWLMNINFWGVVYGTKEFLPYLKQSTDAHIVNVSSVFGLYAVPTQSAYNASKFAVRGFTESLQEELRIEGSNIECTCVFPSGIKTNIAQNGRMGKTSHLYHAEELRDRFDDYAHTTPEEAAETILSAVLNNKERALIGMDAYAMDILQRILPSHYKQVFVQGTKLANWWRSRRESKA</sequence>
<evidence type="ECO:0000256" key="1">
    <source>
        <dbReference type="ARBA" id="ARBA00006484"/>
    </source>
</evidence>
<dbReference type="Pfam" id="PF00106">
    <property type="entry name" value="adh_short"/>
    <property type="match status" value="1"/>
</dbReference>
<accession>A0AA37SDC2</accession>
<reference evidence="5" key="2">
    <citation type="submission" date="2023-01" db="EMBL/GenBank/DDBJ databases">
        <title>Draft genome sequence of Litoribrevibacter albus strain NBRC 110071.</title>
        <authorList>
            <person name="Sun Q."/>
            <person name="Mori K."/>
        </authorList>
    </citation>
    <scope>NUCLEOTIDE SEQUENCE</scope>
    <source>
        <strain evidence="5">NBRC 110071</strain>
    </source>
</reference>
<organism evidence="5 6">
    <name type="scientific">Litoribrevibacter albus</name>
    <dbReference type="NCBI Taxonomy" id="1473156"/>
    <lineage>
        <taxon>Bacteria</taxon>
        <taxon>Pseudomonadati</taxon>
        <taxon>Pseudomonadota</taxon>
        <taxon>Gammaproteobacteria</taxon>
        <taxon>Oceanospirillales</taxon>
        <taxon>Oceanospirillaceae</taxon>
        <taxon>Litoribrevibacter</taxon>
    </lineage>
</organism>
<dbReference type="PANTHER" id="PTHR43391:SF82">
    <property type="entry name" value="OXIDOREDUCTASE SADH-RELATED"/>
    <property type="match status" value="1"/>
</dbReference>
<protein>
    <submittedName>
        <fullName evidence="5">Short-chain dehydrogenase</fullName>
    </submittedName>
</protein>
<comment type="similarity">
    <text evidence="1 3">Belongs to the short-chain dehydrogenases/reductases (SDR) family.</text>
</comment>
<feature type="domain" description="Ketoreductase" evidence="4">
    <location>
        <begin position="7"/>
        <end position="193"/>
    </location>
</feature>
<dbReference type="InterPro" id="IPR036291">
    <property type="entry name" value="NAD(P)-bd_dom_sf"/>
</dbReference>
<evidence type="ECO:0000259" key="4">
    <source>
        <dbReference type="SMART" id="SM00822"/>
    </source>
</evidence>
<dbReference type="InterPro" id="IPR020904">
    <property type="entry name" value="Sc_DH/Rdtase_CS"/>
</dbReference>
<evidence type="ECO:0000256" key="3">
    <source>
        <dbReference type="RuleBase" id="RU000363"/>
    </source>
</evidence>
<dbReference type="PRINTS" id="PR00080">
    <property type="entry name" value="SDRFAMILY"/>
</dbReference>
<dbReference type="Proteomes" id="UP001161389">
    <property type="component" value="Unassembled WGS sequence"/>
</dbReference>
<dbReference type="CDD" id="cd05233">
    <property type="entry name" value="SDR_c"/>
    <property type="match status" value="1"/>
</dbReference>
<dbReference type="SMART" id="SM00822">
    <property type="entry name" value="PKS_KR"/>
    <property type="match status" value="1"/>
</dbReference>
<dbReference type="GO" id="GO:0016491">
    <property type="term" value="F:oxidoreductase activity"/>
    <property type="evidence" value="ECO:0007669"/>
    <property type="project" value="UniProtKB-KW"/>
</dbReference>
<keyword evidence="2" id="KW-0560">Oxidoreductase</keyword>
<dbReference type="InterPro" id="IPR057326">
    <property type="entry name" value="KR_dom"/>
</dbReference>
<keyword evidence="6" id="KW-1185">Reference proteome</keyword>
<dbReference type="RefSeq" id="WP_284382391.1">
    <property type="nucleotide sequence ID" value="NZ_BSNM01000015.1"/>
</dbReference>
<name>A0AA37SDC2_9GAMM</name>
<dbReference type="PROSITE" id="PS00061">
    <property type="entry name" value="ADH_SHORT"/>
    <property type="match status" value="1"/>
</dbReference>
<evidence type="ECO:0000313" key="6">
    <source>
        <dbReference type="Proteomes" id="UP001161389"/>
    </source>
</evidence>
<dbReference type="EMBL" id="BSNM01000015">
    <property type="protein sequence ID" value="GLQ32421.1"/>
    <property type="molecule type" value="Genomic_DNA"/>
</dbReference>
<dbReference type="Gene3D" id="3.40.50.720">
    <property type="entry name" value="NAD(P)-binding Rossmann-like Domain"/>
    <property type="match status" value="1"/>
</dbReference>
<dbReference type="PRINTS" id="PR00081">
    <property type="entry name" value="GDHRDH"/>
</dbReference>
<reference evidence="5" key="1">
    <citation type="journal article" date="2014" name="Int. J. Syst. Evol. Microbiol.">
        <title>Complete genome sequence of Corynebacterium casei LMG S-19264T (=DSM 44701T), isolated from a smear-ripened cheese.</title>
        <authorList>
            <consortium name="US DOE Joint Genome Institute (JGI-PGF)"/>
            <person name="Walter F."/>
            <person name="Albersmeier A."/>
            <person name="Kalinowski J."/>
            <person name="Ruckert C."/>
        </authorList>
    </citation>
    <scope>NUCLEOTIDE SEQUENCE</scope>
    <source>
        <strain evidence="5">NBRC 110071</strain>
    </source>
</reference>
<gene>
    <name evidence="5" type="primary">ephD</name>
    <name evidence="5" type="ORF">GCM10007876_29000</name>
</gene>
<dbReference type="InterPro" id="IPR002347">
    <property type="entry name" value="SDR_fam"/>
</dbReference>
<comment type="caution">
    <text evidence="5">The sequence shown here is derived from an EMBL/GenBank/DDBJ whole genome shotgun (WGS) entry which is preliminary data.</text>
</comment>
<proteinExistence type="inferred from homology"/>
<evidence type="ECO:0000313" key="5">
    <source>
        <dbReference type="EMBL" id="GLQ32421.1"/>
    </source>
</evidence>
<dbReference type="AlphaFoldDB" id="A0AA37SDC2"/>
<dbReference type="SUPFAM" id="SSF51735">
    <property type="entry name" value="NAD(P)-binding Rossmann-fold domains"/>
    <property type="match status" value="1"/>
</dbReference>
<dbReference type="PANTHER" id="PTHR43391">
    <property type="entry name" value="RETINOL DEHYDROGENASE-RELATED"/>
    <property type="match status" value="1"/>
</dbReference>
<evidence type="ECO:0000256" key="2">
    <source>
        <dbReference type="ARBA" id="ARBA00023002"/>
    </source>
</evidence>